<feature type="region of interest" description="Disordered" evidence="4">
    <location>
        <begin position="1"/>
        <end position="49"/>
    </location>
</feature>
<dbReference type="GO" id="GO:0003779">
    <property type="term" value="F:actin binding"/>
    <property type="evidence" value="ECO:0007669"/>
    <property type="project" value="InterPro"/>
</dbReference>
<dbReference type="Gene3D" id="1.20.58.2220">
    <property type="entry name" value="Formin, FH2 domain"/>
    <property type="match status" value="1"/>
</dbReference>
<dbReference type="PROSITE" id="PS51444">
    <property type="entry name" value="FH2"/>
    <property type="match status" value="1"/>
</dbReference>
<dbReference type="InterPro" id="IPR042201">
    <property type="entry name" value="FH2_Formin_sf"/>
</dbReference>
<feature type="compositionally biased region" description="Polar residues" evidence="4">
    <location>
        <begin position="1095"/>
        <end position="1107"/>
    </location>
</feature>
<feature type="compositionally biased region" description="Basic and acidic residues" evidence="4">
    <location>
        <begin position="1120"/>
        <end position="1144"/>
    </location>
</feature>
<organism evidence="8 9">
    <name type="scientific">Mytilus galloprovincialis</name>
    <name type="common">Mediterranean mussel</name>
    <dbReference type="NCBI Taxonomy" id="29158"/>
    <lineage>
        <taxon>Eukaryota</taxon>
        <taxon>Metazoa</taxon>
        <taxon>Spiralia</taxon>
        <taxon>Lophotrochozoa</taxon>
        <taxon>Mollusca</taxon>
        <taxon>Bivalvia</taxon>
        <taxon>Autobranchia</taxon>
        <taxon>Pteriomorphia</taxon>
        <taxon>Mytilida</taxon>
        <taxon>Mytiloidea</taxon>
        <taxon>Mytilidae</taxon>
        <taxon>Mytilinae</taxon>
        <taxon>Mytilus</taxon>
    </lineage>
</organism>
<feature type="domain" description="GBD/FH3" evidence="6">
    <location>
        <begin position="49"/>
        <end position="404"/>
    </location>
</feature>
<dbReference type="InterPro" id="IPR044933">
    <property type="entry name" value="DIA_GBD_sf"/>
</dbReference>
<feature type="coiled-coil region" evidence="3">
    <location>
        <begin position="999"/>
        <end position="1033"/>
    </location>
</feature>
<dbReference type="AlphaFoldDB" id="A0A8B6H362"/>
<dbReference type="OrthoDB" id="1104827at2759"/>
<dbReference type="PANTHER" id="PTHR45691">
    <property type="entry name" value="PROTEIN DIAPHANOUS"/>
    <property type="match status" value="1"/>
</dbReference>
<dbReference type="InterPro" id="IPR014767">
    <property type="entry name" value="DAD_dom"/>
</dbReference>
<feature type="coiled-coil region" evidence="3">
    <location>
        <begin position="444"/>
        <end position="478"/>
    </location>
</feature>
<feature type="domain" description="FH2" evidence="7">
    <location>
        <begin position="625"/>
        <end position="1022"/>
    </location>
</feature>
<gene>
    <name evidence="8" type="ORF">MGAL_10B076882</name>
</gene>
<dbReference type="Gene3D" id="1.20.58.630">
    <property type="match status" value="1"/>
</dbReference>
<accession>A0A8B6H362</accession>
<dbReference type="InterPro" id="IPR015425">
    <property type="entry name" value="FH2_Formin"/>
</dbReference>
<dbReference type="Pfam" id="PF06371">
    <property type="entry name" value="Drf_GBD"/>
    <property type="match status" value="1"/>
</dbReference>
<dbReference type="InterPro" id="IPR014768">
    <property type="entry name" value="GBD/FH3_dom"/>
</dbReference>
<dbReference type="InterPro" id="IPR010473">
    <property type="entry name" value="GTPase-bd"/>
</dbReference>
<evidence type="ECO:0000313" key="8">
    <source>
        <dbReference type="EMBL" id="VDI72828.1"/>
    </source>
</evidence>
<feature type="region of interest" description="Disordered" evidence="4">
    <location>
        <begin position="1064"/>
        <end position="1159"/>
    </location>
</feature>
<keyword evidence="2 3" id="KW-0175">Coiled coil</keyword>
<dbReference type="GO" id="GO:0030041">
    <property type="term" value="P:actin filament polymerization"/>
    <property type="evidence" value="ECO:0007669"/>
    <property type="project" value="TreeGrafter"/>
</dbReference>
<dbReference type="SMART" id="SM01140">
    <property type="entry name" value="Drf_GBD"/>
    <property type="match status" value="1"/>
</dbReference>
<evidence type="ECO:0000256" key="2">
    <source>
        <dbReference type="ARBA" id="ARBA00023054"/>
    </source>
</evidence>
<dbReference type="EMBL" id="UYJE01009364">
    <property type="protein sequence ID" value="VDI72828.1"/>
    <property type="molecule type" value="Genomic_DNA"/>
</dbReference>
<evidence type="ECO:0000259" key="6">
    <source>
        <dbReference type="PROSITE" id="PS51232"/>
    </source>
</evidence>
<feature type="region of interest" description="Disordered" evidence="4">
    <location>
        <begin position="516"/>
        <end position="625"/>
    </location>
</feature>
<dbReference type="GO" id="GO:0031267">
    <property type="term" value="F:small GTPase binding"/>
    <property type="evidence" value="ECO:0007669"/>
    <property type="project" value="InterPro"/>
</dbReference>
<name>A0A8B6H362_MYTGA</name>
<dbReference type="Proteomes" id="UP000596742">
    <property type="component" value="Unassembled WGS sequence"/>
</dbReference>
<dbReference type="PROSITE" id="PS51232">
    <property type="entry name" value="GBD_FH3"/>
    <property type="match status" value="1"/>
</dbReference>
<feature type="compositionally biased region" description="Polar residues" evidence="4">
    <location>
        <begin position="30"/>
        <end position="41"/>
    </location>
</feature>
<comment type="caution">
    <text evidence="8">The sequence shown here is derived from an EMBL/GenBank/DDBJ whole genome shotgun (WGS) entry which is preliminary data.</text>
</comment>
<evidence type="ECO:0000313" key="9">
    <source>
        <dbReference type="Proteomes" id="UP000596742"/>
    </source>
</evidence>
<dbReference type="SUPFAM" id="SSF48371">
    <property type="entry name" value="ARM repeat"/>
    <property type="match status" value="1"/>
</dbReference>
<dbReference type="GO" id="GO:0005884">
    <property type="term" value="C:actin filament"/>
    <property type="evidence" value="ECO:0007669"/>
    <property type="project" value="TreeGrafter"/>
</dbReference>
<dbReference type="SMART" id="SM01139">
    <property type="entry name" value="Drf_FH3"/>
    <property type="match status" value="1"/>
</dbReference>
<keyword evidence="9" id="KW-1185">Reference proteome</keyword>
<dbReference type="Gene3D" id="1.10.20.40">
    <property type="entry name" value="Formin, diaphanous GTPase-binding domain"/>
    <property type="match status" value="1"/>
</dbReference>
<dbReference type="InterPro" id="IPR010472">
    <property type="entry name" value="FH3_dom"/>
</dbReference>
<protein>
    <submittedName>
        <fullName evidence="8">Diaphanous 2</fullName>
    </submittedName>
</protein>
<dbReference type="PROSITE" id="PS51231">
    <property type="entry name" value="DAD"/>
    <property type="match status" value="1"/>
</dbReference>
<dbReference type="SUPFAM" id="SSF101447">
    <property type="entry name" value="Formin homology 2 domain (FH2 domain)"/>
    <property type="match status" value="1"/>
</dbReference>
<dbReference type="Gene3D" id="6.10.30.30">
    <property type="match status" value="1"/>
</dbReference>
<dbReference type="PANTHER" id="PTHR45691:SF6">
    <property type="entry name" value="PROTEIN DIAPHANOUS"/>
    <property type="match status" value="1"/>
</dbReference>
<proteinExistence type="inferred from homology"/>
<reference evidence="8" key="1">
    <citation type="submission" date="2018-11" db="EMBL/GenBank/DDBJ databases">
        <authorList>
            <person name="Alioto T."/>
            <person name="Alioto T."/>
        </authorList>
    </citation>
    <scope>NUCLEOTIDE SEQUENCE</scope>
</reference>
<evidence type="ECO:0000259" key="5">
    <source>
        <dbReference type="PROSITE" id="PS51231"/>
    </source>
</evidence>
<dbReference type="Pfam" id="PF06367">
    <property type="entry name" value="Drf_FH3"/>
    <property type="match status" value="1"/>
</dbReference>
<evidence type="ECO:0000256" key="4">
    <source>
        <dbReference type="SAM" id="MobiDB-lite"/>
    </source>
</evidence>
<dbReference type="InterPro" id="IPR051412">
    <property type="entry name" value="Formin_Homology_Diaphanous_sf"/>
</dbReference>
<evidence type="ECO:0000256" key="3">
    <source>
        <dbReference type="SAM" id="Coils"/>
    </source>
</evidence>
<evidence type="ECO:0000256" key="1">
    <source>
        <dbReference type="ARBA" id="ARBA00008214"/>
    </source>
</evidence>
<dbReference type="Gene3D" id="1.25.10.10">
    <property type="entry name" value="Leucine-rich Repeat Variant"/>
    <property type="match status" value="1"/>
</dbReference>
<dbReference type="InterPro" id="IPR011989">
    <property type="entry name" value="ARM-like"/>
</dbReference>
<feature type="domain" description="DAD" evidence="5">
    <location>
        <begin position="1045"/>
        <end position="1074"/>
    </location>
</feature>
<dbReference type="InterPro" id="IPR016024">
    <property type="entry name" value="ARM-type_fold"/>
</dbReference>
<dbReference type="Pfam" id="PF02181">
    <property type="entry name" value="FH2"/>
    <property type="match status" value="1"/>
</dbReference>
<comment type="similarity">
    <text evidence="1">Belongs to the formin homology family. Diaphanous subfamily.</text>
</comment>
<dbReference type="Gene3D" id="1.10.238.150">
    <property type="entry name" value="Formin, FH3 diaphanous domain"/>
    <property type="match status" value="1"/>
</dbReference>
<dbReference type="SMART" id="SM00498">
    <property type="entry name" value="FH2"/>
    <property type="match status" value="1"/>
</dbReference>
<feature type="compositionally biased region" description="Pro residues" evidence="4">
    <location>
        <begin position="526"/>
        <end position="615"/>
    </location>
</feature>
<feature type="coiled-coil region" evidence="3">
    <location>
        <begin position="903"/>
        <end position="930"/>
    </location>
</feature>
<evidence type="ECO:0000259" key="7">
    <source>
        <dbReference type="PROSITE" id="PS51444"/>
    </source>
</evidence>
<sequence length="1169" mass="130795">MDKKDISKRNSIFNKIKGGGKDKKAPNKLPTPSESDDTNGNAYGFRPDTSQLSDKEVLEKFERMLDDMNLSEEKKAPLRKKDIFQKRSMLGMHQSVKIVGPGNLDTPASFHAELRNPEVKGDKRLKLLESLRVSLTSNPVSWVQEFGVAGLNGILRNLTYCCDSKTERRSTYEAVRCLKAFMNNKFGLMQMIGHEEALTILSRTVDPSDPNTMLEAVRLLAAICIVPPDGHEKVLEGITVCGEIRGRDRFVPIIMGLGMRDNQPMQVANIQLVNAIVSTPDDLDFRLHLRNEIMRTGMIDLIGSLDTQQDEELQTHLRIFHDHKEEDLDEFVHRYDNAHIELEDPRQCFDLVYNSTKDTISEPYFLSILQHLLIVRDDAYARPQYYKLIEECITQIVLHKNGTDPDFRHTKRFDIDVEPLLSSLHEKSRVEDAEVSIVEISSKLETAITAKQESEAKAMTLEEKVKKYEDELTVMKEKEKMFLMNTAAGNKSGFSTMDSMPAGQDQIKLGIGAQIQSTGAAGGGGGPPPPPPPPPPGGGAIPPPPPPPPPPPGGGGGPPPPPPPPPPPGFGGGPPPPPPPPFPGGGVPPPPPPPGGPGFPGAPPPPPGFMSPPAAPSTSLPYGIKKKKYQPPMQTKRLNWNQVQAKKLEKDSFWVQVREDQYEDESLFQGLIENFGVTKAKIMNTSETAEKKPTKKAKELKVLDPKAAQNLSILLGSIKVPYPEIKRRIVEVDEEKLSSSILESLIRYMPEPEQMKQLEKLQDQYNDLSEPEQFSVTMCGIKRVTPRLNSMLFKMQFPDMVQDIKPNLVSAIEACEEVKNSTKFSKLLELILLMGNFLNAGSRNAQSVGFEISFLPKLANTKAQDGKTTLVHFIANIVEQKYPELVGFLDEFTHLDKAARVSEETVTKNLKSMEKQLKQLETDIKNISKTNVDGDRFAEVMNSFITSAKDQADVLSGMQKKMESLYKEMGKFYAFDYKKYGFEEFFQDIKAFRDSFSNAMKENAKMRETEEKIRRAKEAKDRAQKDKAAKVARKKAIVDMTMEGDQEGVMDNLLEALKTGSAFNNVREKRDRKQRTPRAAGAERRAQLSRSRSRQNLFNLDNTTLTEISFDDPNTAPSQNKDKEKVDIERDTNYNHEKAGERRNSKTKQSSIDTDESDAEKLLARLKAL</sequence>